<evidence type="ECO:0000256" key="4">
    <source>
        <dbReference type="ARBA" id="ARBA00023172"/>
    </source>
</evidence>
<keyword evidence="9" id="KW-1185">Reference proteome</keyword>
<evidence type="ECO:0000256" key="5">
    <source>
        <dbReference type="PROSITE-ProRule" id="PRU01248"/>
    </source>
</evidence>
<dbReference type="Proteomes" id="UP000565262">
    <property type="component" value="Unassembled WGS sequence"/>
</dbReference>
<organism evidence="8 9">
    <name type="scientific">Oceanospirillum sediminis</name>
    <dbReference type="NCBI Taxonomy" id="2760088"/>
    <lineage>
        <taxon>Bacteria</taxon>
        <taxon>Pseudomonadati</taxon>
        <taxon>Pseudomonadota</taxon>
        <taxon>Gammaproteobacteria</taxon>
        <taxon>Oceanospirillales</taxon>
        <taxon>Oceanospirillaceae</taxon>
        <taxon>Oceanospirillum</taxon>
    </lineage>
</organism>
<evidence type="ECO:0000259" key="7">
    <source>
        <dbReference type="PROSITE" id="PS51900"/>
    </source>
</evidence>
<protein>
    <submittedName>
        <fullName evidence="8">Tyrosine-type recombinase/integrase</fullName>
    </submittedName>
</protein>
<dbReference type="InterPro" id="IPR010998">
    <property type="entry name" value="Integrase_recombinase_N"/>
</dbReference>
<evidence type="ECO:0000313" key="9">
    <source>
        <dbReference type="Proteomes" id="UP000565262"/>
    </source>
</evidence>
<name>A0A839IWZ6_9GAMM</name>
<evidence type="ECO:0000256" key="2">
    <source>
        <dbReference type="ARBA" id="ARBA00022908"/>
    </source>
</evidence>
<dbReference type="GO" id="GO:0003677">
    <property type="term" value="F:DNA binding"/>
    <property type="evidence" value="ECO:0007669"/>
    <property type="project" value="UniProtKB-UniRule"/>
</dbReference>
<dbReference type="PROSITE" id="PS51900">
    <property type="entry name" value="CB"/>
    <property type="match status" value="1"/>
</dbReference>
<dbReference type="InterPro" id="IPR053876">
    <property type="entry name" value="Phage_int_M"/>
</dbReference>
<comment type="caution">
    <text evidence="8">The sequence shown here is derived from an EMBL/GenBank/DDBJ whole genome shotgun (WGS) entry which is preliminary data.</text>
</comment>
<dbReference type="Gene3D" id="1.10.150.130">
    <property type="match status" value="1"/>
</dbReference>
<dbReference type="RefSeq" id="WP_182811820.1">
    <property type="nucleotide sequence ID" value="NZ_JACJFM010000056.1"/>
</dbReference>
<dbReference type="InterPro" id="IPR013762">
    <property type="entry name" value="Integrase-like_cat_sf"/>
</dbReference>
<dbReference type="Gene3D" id="1.10.443.10">
    <property type="entry name" value="Intergrase catalytic core"/>
    <property type="match status" value="1"/>
</dbReference>
<dbReference type="InterPro" id="IPR015094">
    <property type="entry name" value="Integrase_lambda-typ_DNA-bd_N"/>
</dbReference>
<dbReference type="SUPFAM" id="SSF56349">
    <property type="entry name" value="DNA breaking-rejoining enzymes"/>
    <property type="match status" value="1"/>
</dbReference>
<comment type="similarity">
    <text evidence="1">Belongs to the 'phage' integrase family.</text>
</comment>
<proteinExistence type="inferred from homology"/>
<dbReference type="PROSITE" id="PS51898">
    <property type="entry name" value="TYR_RECOMBINASE"/>
    <property type="match status" value="1"/>
</dbReference>
<dbReference type="AlphaFoldDB" id="A0A839IWZ6"/>
<dbReference type="InterPro" id="IPR044068">
    <property type="entry name" value="CB"/>
</dbReference>
<keyword evidence="4" id="KW-0233">DNA recombination</keyword>
<keyword evidence="2" id="KW-0229">DNA integration</keyword>
<evidence type="ECO:0000256" key="1">
    <source>
        <dbReference type="ARBA" id="ARBA00008857"/>
    </source>
</evidence>
<dbReference type="InterPro" id="IPR002104">
    <property type="entry name" value="Integrase_catalytic"/>
</dbReference>
<dbReference type="Pfam" id="PF22022">
    <property type="entry name" value="Phage_int_M"/>
    <property type="match status" value="1"/>
</dbReference>
<dbReference type="Gene3D" id="3.30.160.60">
    <property type="entry name" value="Classic Zinc Finger"/>
    <property type="match status" value="1"/>
</dbReference>
<reference evidence="8 9" key="1">
    <citation type="submission" date="2020-08" db="EMBL/GenBank/DDBJ databases">
        <title>Oceanospirillum sp. nov. isolated from marine sediment.</title>
        <authorList>
            <person name="Ji X."/>
        </authorList>
    </citation>
    <scope>NUCLEOTIDE SEQUENCE [LARGE SCALE GENOMIC DNA]</scope>
    <source>
        <strain evidence="8 9">D5</strain>
    </source>
</reference>
<keyword evidence="3 5" id="KW-0238">DNA-binding</keyword>
<dbReference type="GO" id="GO:0006310">
    <property type="term" value="P:DNA recombination"/>
    <property type="evidence" value="ECO:0007669"/>
    <property type="project" value="UniProtKB-KW"/>
</dbReference>
<gene>
    <name evidence="8" type="ORF">H4O21_22995</name>
</gene>
<evidence type="ECO:0000313" key="8">
    <source>
        <dbReference type="EMBL" id="MBB1489481.1"/>
    </source>
</evidence>
<dbReference type="Pfam" id="PF09003">
    <property type="entry name" value="Arm-DNA-bind_1"/>
    <property type="match status" value="1"/>
</dbReference>
<sequence>MVPRPRKRRYTTTPNFYIKRDSRTGKLSCQYKDLRTGRFHSLPSNVKDAEKMARELNVLIGQEMLEIEKRAILELDNSRNITVATWLEEYLKIQQEKLEQGDIKKSTFDQKRWALKPVQEKYKHLKLSDLDTVTINKFLQGYIKRKKPTMAQRVRTCLIDVFAEAIASGHFPADKPNPAAVTRAPRIRIQRSRLTLEVFNQVITWAKRHQKPYLWRSYLLAILTGQRLDDIGKASFKDIKRVNGTRYLEVIQTKTGTKLLIPLDLKLDSVGYSIQDIISLCRDRVVSPHLFHHVCKAGRAMPGDKVRTKSLSNGFAAAIRALELDWGDNNPPSFHEIRSLSEREYKKQGVNTQHLLGHKHQITTDTYADTRGQDWIIVKTGKESV</sequence>
<feature type="domain" description="Core-binding (CB)" evidence="7">
    <location>
        <begin position="81"/>
        <end position="166"/>
    </location>
</feature>
<dbReference type="GO" id="GO:0008907">
    <property type="term" value="F:integrase activity"/>
    <property type="evidence" value="ECO:0007669"/>
    <property type="project" value="InterPro"/>
</dbReference>
<feature type="domain" description="Tyr recombinase" evidence="6">
    <location>
        <begin position="189"/>
        <end position="380"/>
    </location>
</feature>
<dbReference type="EMBL" id="JACJFM010000056">
    <property type="protein sequence ID" value="MBB1489481.1"/>
    <property type="molecule type" value="Genomic_DNA"/>
</dbReference>
<dbReference type="Pfam" id="PF00589">
    <property type="entry name" value="Phage_integrase"/>
    <property type="match status" value="1"/>
</dbReference>
<evidence type="ECO:0000259" key="6">
    <source>
        <dbReference type="PROSITE" id="PS51898"/>
    </source>
</evidence>
<accession>A0A839IWZ6</accession>
<dbReference type="InterPro" id="IPR011010">
    <property type="entry name" value="DNA_brk_join_enz"/>
</dbReference>
<evidence type="ECO:0000256" key="3">
    <source>
        <dbReference type="ARBA" id="ARBA00023125"/>
    </source>
</evidence>